<dbReference type="InterPro" id="IPR032675">
    <property type="entry name" value="LRR_dom_sf"/>
</dbReference>
<sequence>MNTFTVANWSSLPAEIITNIVDFVPKELKLNLRLVNKHCCRLVDRELFHFLKFDKPSIKQLRAIEKYSTIAQYVEFKKACDTLLNRFTDSFINVKEISWDLYKESFLLLLKLLNYNKKVEKITIDEKCSGEMYASDWEILSDYIGNLNLLSNLEIQSNFYNLSLFNDFKIMNSITSLCLHIYLKSVSKLPNLLASSKNLTKIDLFVKFDENTFHEETYNLIIEDFFQLPKIKHFNLKFNGLLKADLALDYYYSTIYNLIHNSKLNCLISFGLSFEMDIIGCNISEIHHLLPQAVYSSLKFENLSKLSLFKISSELMILIIDKCPNLKDLKLNSEFIVPDSMKSINLKPLYKLTKLEFVRFDNNVKNRILTAKNLFPSVVKIKFHKTSNGDDSIDIGLIQKLFPNITTLHLNINHFKFSDLLGIIDKEIKWEELCICQKISNRYSMTKVFRMLPILKILYLPYQNFCHYHRKFEEFEFNLVSLKNIDPNDLF</sequence>
<evidence type="ECO:0000313" key="3">
    <source>
        <dbReference type="Proteomes" id="UP000070444"/>
    </source>
</evidence>
<proteinExistence type="predicted"/>
<organism evidence="2 3">
    <name type="scientific">Conidiobolus coronatus (strain ATCC 28846 / CBS 209.66 / NRRL 28638)</name>
    <name type="common">Delacroixia coronata</name>
    <dbReference type="NCBI Taxonomy" id="796925"/>
    <lineage>
        <taxon>Eukaryota</taxon>
        <taxon>Fungi</taxon>
        <taxon>Fungi incertae sedis</taxon>
        <taxon>Zoopagomycota</taxon>
        <taxon>Entomophthoromycotina</taxon>
        <taxon>Entomophthoromycetes</taxon>
        <taxon>Entomophthorales</taxon>
        <taxon>Ancylistaceae</taxon>
        <taxon>Conidiobolus</taxon>
    </lineage>
</organism>
<keyword evidence="3" id="KW-1185">Reference proteome</keyword>
<dbReference type="SMART" id="SM00256">
    <property type="entry name" value="FBOX"/>
    <property type="match status" value="1"/>
</dbReference>
<gene>
    <name evidence="2" type="ORF">CONCODRAFT_70121</name>
</gene>
<protein>
    <recommendedName>
        <fullName evidence="1">F-box domain-containing protein</fullName>
    </recommendedName>
</protein>
<reference evidence="2 3" key="1">
    <citation type="journal article" date="2015" name="Genome Biol. Evol.">
        <title>Phylogenomic analyses indicate that early fungi evolved digesting cell walls of algal ancestors of land plants.</title>
        <authorList>
            <person name="Chang Y."/>
            <person name="Wang S."/>
            <person name="Sekimoto S."/>
            <person name="Aerts A.L."/>
            <person name="Choi C."/>
            <person name="Clum A."/>
            <person name="LaButti K.M."/>
            <person name="Lindquist E.A."/>
            <person name="Yee Ngan C."/>
            <person name="Ohm R.A."/>
            <person name="Salamov A.A."/>
            <person name="Grigoriev I.V."/>
            <person name="Spatafora J.W."/>
            <person name="Berbee M.L."/>
        </authorList>
    </citation>
    <scope>NUCLEOTIDE SEQUENCE [LARGE SCALE GENOMIC DNA]</scope>
    <source>
        <strain evidence="2 3">NRRL 28638</strain>
    </source>
</reference>
<dbReference type="Pfam" id="PF00646">
    <property type="entry name" value="F-box"/>
    <property type="match status" value="1"/>
</dbReference>
<dbReference type="InterPro" id="IPR001810">
    <property type="entry name" value="F-box_dom"/>
</dbReference>
<dbReference type="SUPFAM" id="SSF52047">
    <property type="entry name" value="RNI-like"/>
    <property type="match status" value="1"/>
</dbReference>
<dbReference type="Proteomes" id="UP000070444">
    <property type="component" value="Unassembled WGS sequence"/>
</dbReference>
<evidence type="ECO:0000259" key="1">
    <source>
        <dbReference type="SMART" id="SM00256"/>
    </source>
</evidence>
<dbReference type="Gene3D" id="3.80.10.10">
    <property type="entry name" value="Ribonuclease Inhibitor"/>
    <property type="match status" value="1"/>
</dbReference>
<dbReference type="AlphaFoldDB" id="A0A137P7R3"/>
<dbReference type="EMBL" id="KQ964485">
    <property type="protein sequence ID" value="KXN71053.1"/>
    <property type="molecule type" value="Genomic_DNA"/>
</dbReference>
<name>A0A137P7R3_CONC2</name>
<accession>A0A137P7R3</accession>
<feature type="domain" description="F-box" evidence="1">
    <location>
        <begin position="12"/>
        <end position="52"/>
    </location>
</feature>
<evidence type="ECO:0000313" key="2">
    <source>
        <dbReference type="EMBL" id="KXN71053.1"/>
    </source>
</evidence>